<dbReference type="EMBL" id="AP024110">
    <property type="protein sequence ID" value="BCM25123.1"/>
    <property type="molecule type" value="Genomic_DNA"/>
</dbReference>
<dbReference type="SUPFAM" id="SSF53901">
    <property type="entry name" value="Thiolase-like"/>
    <property type="match status" value="2"/>
</dbReference>
<evidence type="ECO:0000313" key="5">
    <source>
        <dbReference type="EMBL" id="BCM25123.1"/>
    </source>
</evidence>
<dbReference type="Gene3D" id="3.40.47.10">
    <property type="match status" value="1"/>
</dbReference>
<dbReference type="SMART" id="SM00825">
    <property type="entry name" value="PKS_KS"/>
    <property type="match status" value="1"/>
</dbReference>
<evidence type="ECO:0000256" key="1">
    <source>
        <dbReference type="ARBA" id="ARBA00008467"/>
    </source>
</evidence>
<keyword evidence="2 3" id="KW-0808">Transferase</keyword>
<evidence type="ECO:0000313" key="6">
    <source>
        <dbReference type="Proteomes" id="UP000826722"/>
    </source>
</evidence>
<dbReference type="PANTHER" id="PTHR11712:SF320">
    <property type="entry name" value="BETA-KETOACYL SYNTHASE"/>
    <property type="match status" value="1"/>
</dbReference>
<gene>
    <name evidence="5" type="primary">fabF_2</name>
    <name evidence="5" type="ORF">ZMTM_13820</name>
</gene>
<comment type="similarity">
    <text evidence="1 3">Belongs to the thiolase-like superfamily. Beta-ketoacyl-ACP synthases family.</text>
</comment>
<feature type="domain" description="Ketosynthase family 3 (KS3)" evidence="4">
    <location>
        <begin position="1"/>
        <end position="395"/>
    </location>
</feature>
<dbReference type="Proteomes" id="UP000826722">
    <property type="component" value="Chromosome"/>
</dbReference>
<protein>
    <submittedName>
        <fullName evidence="5">Beta-ketoacyl-[acyl-carrier-protein] synthase II</fullName>
    </submittedName>
</protein>
<dbReference type="Pfam" id="PF02801">
    <property type="entry name" value="Ketoacyl-synt_C"/>
    <property type="match status" value="1"/>
</dbReference>
<reference evidence="5" key="1">
    <citation type="journal article" date="2021" name="Arch. Microbiol.">
        <title>Methyloradius palustris gen. nov., sp. nov., a methanol-oxidizing bacterium isolated from snow.</title>
        <authorList>
            <person name="Miyadera T."/>
            <person name="Kojima H."/>
            <person name="Fukui M."/>
        </authorList>
    </citation>
    <scope>NUCLEOTIDE SEQUENCE</scope>
    <source>
        <strain evidence="5">Zm11</strain>
    </source>
</reference>
<dbReference type="GO" id="GO:0005829">
    <property type="term" value="C:cytosol"/>
    <property type="evidence" value="ECO:0007669"/>
    <property type="project" value="TreeGrafter"/>
</dbReference>
<organism evidence="5 6">
    <name type="scientific">Methyloradius palustris</name>
    <dbReference type="NCBI Taxonomy" id="2778876"/>
    <lineage>
        <taxon>Bacteria</taxon>
        <taxon>Pseudomonadati</taxon>
        <taxon>Pseudomonadota</taxon>
        <taxon>Betaproteobacteria</taxon>
        <taxon>Nitrosomonadales</taxon>
        <taxon>Methylophilaceae</taxon>
        <taxon>Methyloradius</taxon>
    </lineage>
</organism>
<evidence type="ECO:0000256" key="2">
    <source>
        <dbReference type="ARBA" id="ARBA00022679"/>
    </source>
</evidence>
<dbReference type="PROSITE" id="PS00606">
    <property type="entry name" value="KS3_1"/>
    <property type="match status" value="1"/>
</dbReference>
<evidence type="ECO:0000259" key="4">
    <source>
        <dbReference type="PROSITE" id="PS52004"/>
    </source>
</evidence>
<dbReference type="InterPro" id="IPR016039">
    <property type="entry name" value="Thiolase-like"/>
</dbReference>
<dbReference type="InterPro" id="IPR020841">
    <property type="entry name" value="PKS_Beta-ketoAc_synthase_dom"/>
</dbReference>
<name>A0A8D5K0V6_9PROT</name>
<dbReference type="GO" id="GO:0006633">
    <property type="term" value="P:fatty acid biosynthetic process"/>
    <property type="evidence" value="ECO:0007669"/>
    <property type="project" value="InterPro"/>
</dbReference>
<dbReference type="PROSITE" id="PS52004">
    <property type="entry name" value="KS3_2"/>
    <property type="match status" value="1"/>
</dbReference>
<dbReference type="InterPro" id="IPR018201">
    <property type="entry name" value="Ketoacyl_synth_AS"/>
</dbReference>
<dbReference type="PANTHER" id="PTHR11712">
    <property type="entry name" value="POLYKETIDE SYNTHASE-RELATED"/>
    <property type="match status" value="1"/>
</dbReference>
<dbReference type="RefSeq" id="WP_221763248.1">
    <property type="nucleotide sequence ID" value="NZ_AP024110.1"/>
</dbReference>
<evidence type="ECO:0000256" key="3">
    <source>
        <dbReference type="RuleBase" id="RU003694"/>
    </source>
</evidence>
<dbReference type="KEGG" id="mpau:ZMTM_13820"/>
<dbReference type="NCBIfam" id="NF006618">
    <property type="entry name" value="PRK09185.1"/>
    <property type="match status" value="1"/>
</dbReference>
<accession>A0A8D5K0V6</accession>
<dbReference type="Pfam" id="PF00109">
    <property type="entry name" value="ketoacyl-synt"/>
    <property type="match status" value="1"/>
</dbReference>
<dbReference type="GO" id="GO:0004315">
    <property type="term" value="F:3-oxoacyl-[acyl-carrier-protein] synthase activity"/>
    <property type="evidence" value="ECO:0007669"/>
    <property type="project" value="InterPro"/>
</dbReference>
<dbReference type="InterPro" id="IPR014031">
    <property type="entry name" value="Ketoacyl_synth_C"/>
</dbReference>
<dbReference type="InterPro" id="IPR014030">
    <property type="entry name" value="Ketoacyl_synth_N"/>
</dbReference>
<proteinExistence type="inferred from homology"/>
<keyword evidence="6" id="KW-1185">Reference proteome</keyword>
<dbReference type="CDD" id="cd00834">
    <property type="entry name" value="KAS_I_II"/>
    <property type="match status" value="1"/>
</dbReference>
<dbReference type="InterPro" id="IPR000794">
    <property type="entry name" value="Beta-ketoacyl_synthase"/>
</dbReference>
<dbReference type="AlphaFoldDB" id="A0A8D5K0V6"/>
<sequence>MKPLLLSHFTVTSAIGRGVQQTLASMREQRSGLTPCNFDTVDLPTFIGEVPAVDKTNMLAGLEAFDCRNNRLAQLGLEQDGFAEAVKAAVAKYGASRIGVFMGTSTSGILQTELAYRRLDPITGALPPDFVYDKTQNTFSVADFTRQYFGLKGPAVAISSACSSSAKVFGSARRMIETGLIDAAVVGGVDTLCLTTLYGFNSLGLLSKQVCRPFDSGRDGISVGEAAAFALLERVPDSLENDAVLLLGIGESSDAYHMSSPHPEGLGAKMAMEGALKMAGLEAADIDYINLHGTATQSNDTAESKAVQAVFGSNTPCSSTKGATGHTLGAAGGVEAVISALALQHDLMPAGLNTRGLDPALGLNYLLENREQKVSRVLSNSFGFGGTNCSLVFGRAN</sequence>